<evidence type="ECO:0000259" key="4">
    <source>
        <dbReference type="Pfam" id="PF01757"/>
    </source>
</evidence>
<sequence>MFISPDSLAAFPDNPCLIQGNRVLSYADLAASARQFARRLPFRRGLISIEMAPAPAAISAYVGALQAGHAVMPVPLADPETARRLEQRFRPHASWRRIGGRWKLLLHENPAPLHPDLALLLQTSGSTGQGRGVRLSAGAVTANAEAIAEYLRIGPQDRAALILPLHYSYGLSVLHSHLARGASLWLAGQAVLDPGFRDALVASKATSLAGVPHHFTLLESVGLDDDLPEGLSCLTVAGGAMKPQAVRRWASAMDARGGRFVVMYGQTEATARIAWLPPERAGAAPDAIGQAIPGGTLCLRDEAGREQTSPEAEGELVYRGANVMMGYAETAEDLARGPELDELATGDLARRGPDGLYRIVGRRSRMSKIAGLRIGHDALERALAEAGQEVAVWGDDETIWVAAADPSDGLAARAARLAGIRKQHIVIVACPDMPRHPNGKIDYPALKRLAAPAQAGKLQDIFARSFAPRPVRRGDSFAGLGGDSLQHVEISLLLDRHLGGLPENWEQMSIAALEDRSAGQASRIPMPVLARALAILAVVVSHQTLWPVYGGAAAMVLLLGMSVACHRREALVQGDAGRFLRPTLRVLVPYGLIVSGYALAWQQVPWASVFLVGNAALVTPETHLMLPYLYWFVEAYMQMNLLLLAIFMSRGAREWLRRSPLAVGMGLLGLGVLLRVTLPEFRPLPDGRSQFSIPWVFYLFALGWCVAVADKARQRLLVLLAASVVLPAAAWLGGNWHGSWIKYLGLLALVALLLYVPQVRAPRVAVRSLLHLARAAFPIYLLHRLVPEVLMPLWGIDGGTALADAVAVAGGLALGLLAGAVQAWLWDGARGLPRHGRSTPRPMSLPGRKPKGHRSTAAPSP</sequence>
<dbReference type="InterPro" id="IPR002656">
    <property type="entry name" value="Acyl_transf_3_dom"/>
</dbReference>
<feature type="transmembrane region" description="Helical" evidence="2">
    <location>
        <begin position="740"/>
        <end position="757"/>
    </location>
</feature>
<evidence type="ECO:0000313" key="5">
    <source>
        <dbReference type="EMBL" id="MFC3630513.1"/>
    </source>
</evidence>
<proteinExistence type="predicted"/>
<dbReference type="Proteomes" id="UP001595539">
    <property type="component" value="Unassembled WGS sequence"/>
</dbReference>
<dbReference type="InterPro" id="IPR042099">
    <property type="entry name" value="ANL_N_sf"/>
</dbReference>
<feature type="transmembrane region" description="Helical" evidence="2">
    <location>
        <begin position="769"/>
        <end position="786"/>
    </location>
</feature>
<evidence type="ECO:0000256" key="1">
    <source>
        <dbReference type="SAM" id="MobiDB-lite"/>
    </source>
</evidence>
<feature type="transmembrane region" description="Helical" evidence="2">
    <location>
        <begin position="660"/>
        <end position="678"/>
    </location>
</feature>
<dbReference type="InterPro" id="IPR000873">
    <property type="entry name" value="AMP-dep_synth/lig_dom"/>
</dbReference>
<dbReference type="PANTHER" id="PTHR43767:SF10">
    <property type="entry name" value="SURFACTIN SYNTHASE SUBUNIT 1"/>
    <property type="match status" value="1"/>
</dbReference>
<dbReference type="EMBL" id="JBHRXY010000011">
    <property type="protein sequence ID" value="MFC3630513.1"/>
    <property type="molecule type" value="Genomic_DNA"/>
</dbReference>
<keyword evidence="2" id="KW-0812">Transmembrane</keyword>
<evidence type="ECO:0000313" key="6">
    <source>
        <dbReference type="Proteomes" id="UP001595539"/>
    </source>
</evidence>
<evidence type="ECO:0000259" key="3">
    <source>
        <dbReference type="Pfam" id="PF00501"/>
    </source>
</evidence>
<dbReference type="Pfam" id="PF00501">
    <property type="entry name" value="AMP-binding"/>
    <property type="match status" value="1"/>
</dbReference>
<feature type="transmembrane region" description="Helical" evidence="2">
    <location>
        <begin position="628"/>
        <end position="648"/>
    </location>
</feature>
<gene>
    <name evidence="5" type="ORF">ACFOM8_13770</name>
</gene>
<feature type="transmembrane region" description="Helical" evidence="2">
    <location>
        <begin position="716"/>
        <end position="734"/>
    </location>
</feature>
<dbReference type="PANTHER" id="PTHR43767">
    <property type="entry name" value="LONG-CHAIN-FATTY-ACID--COA LIGASE"/>
    <property type="match status" value="1"/>
</dbReference>
<keyword evidence="2" id="KW-1133">Transmembrane helix</keyword>
<feature type="transmembrane region" description="Helical" evidence="2">
    <location>
        <begin position="586"/>
        <end position="608"/>
    </location>
</feature>
<feature type="transmembrane region" description="Helical" evidence="2">
    <location>
        <begin position="690"/>
        <end position="709"/>
    </location>
</feature>
<organism evidence="5 6">
    <name type="scientific">Paracoccus angustae</name>
    <dbReference type="NCBI Taxonomy" id="1671480"/>
    <lineage>
        <taxon>Bacteria</taxon>
        <taxon>Pseudomonadati</taxon>
        <taxon>Pseudomonadota</taxon>
        <taxon>Alphaproteobacteria</taxon>
        <taxon>Rhodobacterales</taxon>
        <taxon>Paracoccaceae</taxon>
        <taxon>Paracoccus</taxon>
    </lineage>
</organism>
<dbReference type="Gene3D" id="3.40.50.12780">
    <property type="entry name" value="N-terminal domain of ligase-like"/>
    <property type="match status" value="1"/>
</dbReference>
<feature type="transmembrane region" description="Helical" evidence="2">
    <location>
        <begin position="806"/>
        <end position="826"/>
    </location>
</feature>
<evidence type="ECO:0000256" key="2">
    <source>
        <dbReference type="SAM" id="Phobius"/>
    </source>
</evidence>
<feature type="region of interest" description="Disordered" evidence="1">
    <location>
        <begin position="835"/>
        <end position="861"/>
    </location>
</feature>
<keyword evidence="2" id="KW-0472">Membrane</keyword>
<feature type="domain" description="AMP-dependent synthetase/ligase" evidence="3">
    <location>
        <begin position="107"/>
        <end position="327"/>
    </location>
</feature>
<name>A0ABV7U6E0_9RHOB</name>
<protein>
    <submittedName>
        <fullName evidence="5">AMP-binding protein</fullName>
    </submittedName>
</protein>
<feature type="domain" description="Acyltransferase 3" evidence="4">
    <location>
        <begin position="529"/>
        <end position="814"/>
    </location>
</feature>
<accession>A0ABV7U6E0</accession>
<reference evidence="6" key="1">
    <citation type="journal article" date="2019" name="Int. J. Syst. Evol. Microbiol.">
        <title>The Global Catalogue of Microorganisms (GCM) 10K type strain sequencing project: providing services to taxonomists for standard genome sequencing and annotation.</title>
        <authorList>
            <consortium name="The Broad Institute Genomics Platform"/>
            <consortium name="The Broad Institute Genome Sequencing Center for Infectious Disease"/>
            <person name="Wu L."/>
            <person name="Ma J."/>
        </authorList>
    </citation>
    <scope>NUCLEOTIDE SEQUENCE [LARGE SCALE GENOMIC DNA]</scope>
    <source>
        <strain evidence="6">KCTC 42473</strain>
    </source>
</reference>
<comment type="caution">
    <text evidence="5">The sequence shown here is derived from an EMBL/GenBank/DDBJ whole genome shotgun (WGS) entry which is preliminary data.</text>
</comment>
<feature type="transmembrane region" description="Helical" evidence="2">
    <location>
        <begin position="546"/>
        <end position="565"/>
    </location>
</feature>
<dbReference type="Pfam" id="PF01757">
    <property type="entry name" value="Acyl_transf_3"/>
    <property type="match status" value="1"/>
</dbReference>
<keyword evidence="6" id="KW-1185">Reference proteome</keyword>
<dbReference type="InterPro" id="IPR050237">
    <property type="entry name" value="ATP-dep_AMP-bd_enzyme"/>
</dbReference>
<dbReference type="SUPFAM" id="SSF56801">
    <property type="entry name" value="Acetyl-CoA synthetase-like"/>
    <property type="match status" value="1"/>
</dbReference>
<dbReference type="RefSeq" id="WP_377762268.1">
    <property type="nucleotide sequence ID" value="NZ_JBHRXY010000011.1"/>
</dbReference>